<dbReference type="OrthoDB" id="9798935at2"/>
<evidence type="ECO:0000313" key="4">
    <source>
        <dbReference type="EMBL" id="KYZ75346.1"/>
    </source>
</evidence>
<accession>A0A154BN35</accession>
<dbReference type="Proteomes" id="UP000076268">
    <property type="component" value="Unassembled WGS sequence"/>
</dbReference>
<evidence type="ECO:0000256" key="1">
    <source>
        <dbReference type="ARBA" id="ARBA00022729"/>
    </source>
</evidence>
<dbReference type="PANTHER" id="PTHR39160:SF4">
    <property type="entry name" value="RESUSCITATION-PROMOTING FACTOR RPFB"/>
    <property type="match status" value="1"/>
</dbReference>
<dbReference type="EMBL" id="LSGP01000025">
    <property type="protein sequence ID" value="KYZ75346.1"/>
    <property type="molecule type" value="Genomic_DNA"/>
</dbReference>
<dbReference type="GO" id="GO:0019867">
    <property type="term" value="C:outer membrane"/>
    <property type="evidence" value="ECO:0007669"/>
    <property type="project" value="InterPro"/>
</dbReference>
<sequence>MKHERRHTISRLKKKYKHLAAAVAGVAILAGASLPGVPALIAQASASPITENAPDENSIPVGDTSMAAQTANKANGAPAEYKKVLDIKATAYAPGPHDNDQWGNKTYLGTQIRPGIIAVDPRVIPLGSRVYIQYPDGHGEYAIAEDTGGAIKGNRIDIAKWTVGEAEKFGVQPVKVFVV</sequence>
<dbReference type="GO" id="GO:0004553">
    <property type="term" value="F:hydrolase activity, hydrolyzing O-glycosyl compounds"/>
    <property type="evidence" value="ECO:0007669"/>
    <property type="project" value="InterPro"/>
</dbReference>
<dbReference type="InterPro" id="IPR036908">
    <property type="entry name" value="RlpA-like_sf"/>
</dbReference>
<gene>
    <name evidence="4" type="ORF">AXX12_14430</name>
</gene>
<reference evidence="4 5" key="1">
    <citation type="submission" date="2016-02" db="EMBL/GenBank/DDBJ databases">
        <title>Anaerosporomusa subterraneum gen. nov., sp. nov., a spore-forming obligate anaerobe isolated from saprolite.</title>
        <authorList>
            <person name="Choi J.K."/>
            <person name="Shah M."/>
            <person name="Yee N."/>
        </authorList>
    </citation>
    <scope>NUCLEOTIDE SEQUENCE [LARGE SCALE GENOMIC DNA]</scope>
    <source>
        <strain evidence="4 5">RU4</strain>
    </source>
</reference>
<feature type="signal peptide" evidence="2">
    <location>
        <begin position="1"/>
        <end position="32"/>
    </location>
</feature>
<dbReference type="RefSeq" id="WP_066245061.1">
    <property type="nucleotide sequence ID" value="NZ_LSGP01000025.1"/>
</dbReference>
<protein>
    <recommendedName>
        <fullName evidence="3">3D domain-containing protein</fullName>
    </recommendedName>
</protein>
<evidence type="ECO:0000313" key="5">
    <source>
        <dbReference type="Proteomes" id="UP000076268"/>
    </source>
</evidence>
<dbReference type="Gene3D" id="2.40.40.10">
    <property type="entry name" value="RlpA-like domain"/>
    <property type="match status" value="1"/>
</dbReference>
<dbReference type="InterPro" id="IPR051933">
    <property type="entry name" value="Resuscitation_pf_RpfB"/>
</dbReference>
<dbReference type="PANTHER" id="PTHR39160">
    <property type="entry name" value="CELL WALL-BINDING PROTEIN YOCH"/>
    <property type="match status" value="1"/>
</dbReference>
<dbReference type="AlphaFoldDB" id="A0A154BN35"/>
<feature type="chain" id="PRO_5038980342" description="3D domain-containing protein" evidence="2">
    <location>
        <begin position="33"/>
        <end position="179"/>
    </location>
</feature>
<comment type="caution">
    <text evidence="4">The sequence shown here is derived from an EMBL/GenBank/DDBJ whole genome shotgun (WGS) entry which is preliminary data.</text>
</comment>
<dbReference type="Pfam" id="PF06725">
    <property type="entry name" value="3D"/>
    <property type="match status" value="1"/>
</dbReference>
<evidence type="ECO:0000259" key="3">
    <source>
        <dbReference type="Pfam" id="PF06725"/>
    </source>
</evidence>
<dbReference type="STRING" id="1794912.AXX12_14430"/>
<keyword evidence="1 2" id="KW-0732">Signal</keyword>
<dbReference type="InterPro" id="IPR010611">
    <property type="entry name" value="3D_dom"/>
</dbReference>
<name>A0A154BN35_ANASB</name>
<proteinExistence type="predicted"/>
<organism evidence="4 5">
    <name type="scientific">Anaerosporomusa subterranea</name>
    <dbReference type="NCBI Taxonomy" id="1794912"/>
    <lineage>
        <taxon>Bacteria</taxon>
        <taxon>Bacillati</taxon>
        <taxon>Bacillota</taxon>
        <taxon>Negativicutes</taxon>
        <taxon>Acetonemataceae</taxon>
        <taxon>Anaerosporomusa</taxon>
    </lineage>
</organism>
<dbReference type="GO" id="GO:0009254">
    <property type="term" value="P:peptidoglycan turnover"/>
    <property type="evidence" value="ECO:0007669"/>
    <property type="project" value="InterPro"/>
</dbReference>
<dbReference type="SUPFAM" id="SSF50685">
    <property type="entry name" value="Barwin-like endoglucanases"/>
    <property type="match status" value="1"/>
</dbReference>
<keyword evidence="5" id="KW-1185">Reference proteome</keyword>
<dbReference type="InterPro" id="IPR059180">
    <property type="entry name" value="3D_YorM"/>
</dbReference>
<dbReference type="CDD" id="cd14667">
    <property type="entry name" value="3D_containing_proteins"/>
    <property type="match status" value="1"/>
</dbReference>
<evidence type="ECO:0000256" key="2">
    <source>
        <dbReference type="SAM" id="SignalP"/>
    </source>
</evidence>
<feature type="domain" description="3D" evidence="3">
    <location>
        <begin position="117"/>
        <end position="178"/>
    </location>
</feature>